<sequence>MTVHIDENLVQDDAGAVNCRHCDAALGVAQQPLRDARVRESDPRTAGPSVRADSGHFADRPVVLRQTFCPGCLTLLQSEIVPGDEPSGRTRSVVAR</sequence>
<dbReference type="RefSeq" id="WP_207500656.1">
    <property type="nucleotide sequence ID" value="NZ_FNIR01000010.1"/>
</dbReference>
<name>A0A1H0Q831_9ACTN</name>
<keyword evidence="3" id="KW-1185">Reference proteome</keyword>
<organism evidence="2 3">
    <name type="scientific">Klenkia soli</name>
    <dbReference type="NCBI Taxonomy" id="1052260"/>
    <lineage>
        <taxon>Bacteria</taxon>
        <taxon>Bacillati</taxon>
        <taxon>Actinomycetota</taxon>
        <taxon>Actinomycetes</taxon>
        <taxon>Geodermatophilales</taxon>
        <taxon>Geodermatophilaceae</taxon>
        <taxon>Klenkia</taxon>
    </lineage>
</organism>
<evidence type="ECO:0000256" key="1">
    <source>
        <dbReference type="SAM" id="MobiDB-lite"/>
    </source>
</evidence>
<reference evidence="3" key="1">
    <citation type="submission" date="2016-10" db="EMBL/GenBank/DDBJ databases">
        <authorList>
            <person name="Varghese N."/>
            <person name="Submissions S."/>
        </authorList>
    </citation>
    <scope>NUCLEOTIDE SEQUENCE [LARGE SCALE GENOMIC DNA]</scope>
    <source>
        <strain evidence="3">DSM 45843</strain>
    </source>
</reference>
<feature type="compositionally biased region" description="Basic and acidic residues" evidence="1">
    <location>
        <begin position="34"/>
        <end position="43"/>
    </location>
</feature>
<dbReference type="Proteomes" id="UP000199088">
    <property type="component" value="Unassembled WGS sequence"/>
</dbReference>
<proteinExistence type="predicted"/>
<dbReference type="EMBL" id="FNIR01000010">
    <property type="protein sequence ID" value="SDP12828.1"/>
    <property type="molecule type" value="Genomic_DNA"/>
</dbReference>
<dbReference type="AlphaFoldDB" id="A0A1H0Q831"/>
<feature type="region of interest" description="Disordered" evidence="1">
    <location>
        <begin position="34"/>
        <end position="55"/>
    </location>
</feature>
<evidence type="ECO:0000313" key="2">
    <source>
        <dbReference type="EMBL" id="SDP12828.1"/>
    </source>
</evidence>
<protein>
    <submittedName>
        <fullName evidence="2">N-methylhydantoinase B</fullName>
    </submittedName>
</protein>
<gene>
    <name evidence="2" type="ORF">SAMN05660199_03229</name>
</gene>
<accession>A0A1H0Q831</accession>
<dbReference type="STRING" id="1052260.SAMN05660199_03229"/>
<evidence type="ECO:0000313" key="3">
    <source>
        <dbReference type="Proteomes" id="UP000199088"/>
    </source>
</evidence>